<feature type="transmembrane region" description="Helical" evidence="8">
    <location>
        <begin position="148"/>
        <end position="168"/>
    </location>
</feature>
<feature type="transmembrane region" description="Helical" evidence="8">
    <location>
        <begin position="84"/>
        <end position="114"/>
    </location>
</feature>
<proteinExistence type="inferred from homology"/>
<reference evidence="10" key="1">
    <citation type="submission" date="2022-10" db="EMBL/GenBank/DDBJ databases">
        <title>A novel bacterium of genus Hazenella, isolated from South China Sea.</title>
        <authorList>
            <person name="Huang H."/>
            <person name="Mo K."/>
            <person name="Hu Y."/>
        </authorList>
    </citation>
    <scope>NUCLEOTIDE SEQUENCE [LARGE SCALE GENOMIC DNA]</scope>
    <source>
        <strain evidence="10">IB182357</strain>
    </source>
</reference>
<keyword evidence="10" id="KW-1185">Reference proteome</keyword>
<feature type="transmembrane region" description="Helical" evidence="8">
    <location>
        <begin position="188"/>
        <end position="207"/>
    </location>
</feature>
<sequence length="366" mass="42331">MQKYAYNQISLMQYIFLLYKTQLGIGVFTLPRIVAEDVGHDGWISILLGYMLSNIVSILVIKLMEKHPDQTLYEILPCFFGKWVGNLINIILILFTLIGASIVIFGIISIVQVWSMPKSHQFVLMLLFLVPVYLVTKQGVRNISNYAQFVFLFTMWQPLLIMSTIYDAEILNFLPIFSEGIPHVLEGVRGTLFSFMGFEMSFFLYPFLKDKKHAIRGVIIANTLCLNILLSVTLICFSKFSQEEILDFIWPTLNLLKTIQTPVLERLEIPFLSFYLPVVLISVVTYLYISLLGITTLTKKSNHIPYLWIVLLAWTILSIFYTPSINTLGIVSDWWTEASIYIVFYFSVFLWGYSLIYHRWQKRGLG</sequence>
<feature type="transmembrane region" description="Helical" evidence="8">
    <location>
        <begin position="306"/>
        <end position="326"/>
    </location>
</feature>
<evidence type="ECO:0000256" key="1">
    <source>
        <dbReference type="ARBA" id="ARBA00004141"/>
    </source>
</evidence>
<gene>
    <name evidence="9" type="ORF">IC620_00130</name>
</gene>
<dbReference type="Gene3D" id="1.20.1740.10">
    <property type="entry name" value="Amino acid/polyamine transporter I"/>
    <property type="match status" value="1"/>
</dbReference>
<dbReference type="EMBL" id="JACXAH010000001">
    <property type="protein sequence ID" value="MBD1370767.1"/>
    <property type="molecule type" value="Genomic_DNA"/>
</dbReference>
<dbReference type="InterPro" id="IPR004761">
    <property type="entry name" value="Spore_GerAB"/>
</dbReference>
<dbReference type="PANTHER" id="PTHR34975">
    <property type="entry name" value="SPORE GERMINATION PROTEIN A2"/>
    <property type="match status" value="1"/>
</dbReference>
<dbReference type="Proteomes" id="UP000661691">
    <property type="component" value="Unassembled WGS sequence"/>
</dbReference>
<keyword evidence="7 8" id="KW-0472">Membrane</keyword>
<dbReference type="Pfam" id="PF03845">
    <property type="entry name" value="Spore_permease"/>
    <property type="match status" value="1"/>
</dbReference>
<comment type="similarity">
    <text evidence="2">Belongs to the amino acid-polyamine-organocation (APC) superfamily. Spore germination protein (SGP) (TC 2.A.3.9) family.</text>
</comment>
<dbReference type="AlphaFoldDB" id="A0A926N7U3"/>
<keyword evidence="5 8" id="KW-0812">Transmembrane</keyword>
<dbReference type="NCBIfam" id="TIGR00912">
    <property type="entry name" value="2A0309"/>
    <property type="match status" value="1"/>
</dbReference>
<evidence type="ECO:0000256" key="8">
    <source>
        <dbReference type="SAM" id="Phobius"/>
    </source>
</evidence>
<accession>A0A926N7U3</accession>
<dbReference type="GO" id="GO:0016020">
    <property type="term" value="C:membrane"/>
    <property type="evidence" value="ECO:0007669"/>
    <property type="project" value="UniProtKB-SubCell"/>
</dbReference>
<feature type="transmembrane region" description="Helical" evidence="8">
    <location>
        <begin position="219"/>
        <end position="240"/>
    </location>
</feature>
<evidence type="ECO:0000256" key="3">
    <source>
        <dbReference type="ARBA" id="ARBA00022448"/>
    </source>
</evidence>
<protein>
    <submittedName>
        <fullName evidence="9">Endospore germination permease</fullName>
    </submittedName>
</protein>
<feature type="transmembrane region" description="Helical" evidence="8">
    <location>
        <begin position="338"/>
        <end position="357"/>
    </location>
</feature>
<comment type="subcellular location">
    <subcellularLocation>
        <location evidence="1">Membrane</location>
        <topology evidence="1">Multi-pass membrane protein</topology>
    </subcellularLocation>
</comment>
<dbReference type="GO" id="GO:0009847">
    <property type="term" value="P:spore germination"/>
    <property type="evidence" value="ECO:0007669"/>
    <property type="project" value="InterPro"/>
</dbReference>
<dbReference type="PANTHER" id="PTHR34975:SF2">
    <property type="entry name" value="SPORE GERMINATION PROTEIN A2"/>
    <property type="match status" value="1"/>
</dbReference>
<evidence type="ECO:0000256" key="5">
    <source>
        <dbReference type="ARBA" id="ARBA00022692"/>
    </source>
</evidence>
<comment type="caution">
    <text evidence="9">The sequence shown here is derived from an EMBL/GenBank/DDBJ whole genome shotgun (WGS) entry which is preliminary data.</text>
</comment>
<evidence type="ECO:0000256" key="4">
    <source>
        <dbReference type="ARBA" id="ARBA00022544"/>
    </source>
</evidence>
<feature type="transmembrane region" description="Helical" evidence="8">
    <location>
        <begin position="12"/>
        <end position="30"/>
    </location>
</feature>
<evidence type="ECO:0000256" key="2">
    <source>
        <dbReference type="ARBA" id="ARBA00007998"/>
    </source>
</evidence>
<name>A0A926N7U3_9BACL</name>
<feature type="transmembrane region" description="Helical" evidence="8">
    <location>
        <begin position="120"/>
        <end position="136"/>
    </location>
</feature>
<evidence type="ECO:0000256" key="6">
    <source>
        <dbReference type="ARBA" id="ARBA00022989"/>
    </source>
</evidence>
<feature type="transmembrane region" description="Helical" evidence="8">
    <location>
        <begin position="274"/>
        <end position="294"/>
    </location>
</feature>
<evidence type="ECO:0000313" key="9">
    <source>
        <dbReference type="EMBL" id="MBD1370767.1"/>
    </source>
</evidence>
<organism evidence="9 10">
    <name type="scientific">Polycladospora coralii</name>
    <dbReference type="NCBI Taxonomy" id="2771432"/>
    <lineage>
        <taxon>Bacteria</taxon>
        <taxon>Bacillati</taxon>
        <taxon>Bacillota</taxon>
        <taxon>Bacilli</taxon>
        <taxon>Bacillales</taxon>
        <taxon>Thermoactinomycetaceae</taxon>
        <taxon>Polycladospora</taxon>
    </lineage>
</organism>
<keyword evidence="4" id="KW-0309">Germination</keyword>
<evidence type="ECO:0000313" key="10">
    <source>
        <dbReference type="Proteomes" id="UP000661691"/>
    </source>
</evidence>
<feature type="transmembrane region" description="Helical" evidence="8">
    <location>
        <begin position="42"/>
        <end position="63"/>
    </location>
</feature>
<dbReference type="RefSeq" id="WP_191141274.1">
    <property type="nucleotide sequence ID" value="NZ_JACXAH010000001.1"/>
</dbReference>
<keyword evidence="3" id="KW-0813">Transport</keyword>
<evidence type="ECO:0000256" key="7">
    <source>
        <dbReference type="ARBA" id="ARBA00023136"/>
    </source>
</evidence>
<keyword evidence="6 8" id="KW-1133">Transmembrane helix</keyword>